<reference evidence="1 2" key="1">
    <citation type="journal article" date="2022" name="Plant J.">
        <title>Chromosome-level genome of Camellia lanceoleosa provides a valuable resource for understanding genome evolution and self-incompatibility.</title>
        <authorList>
            <person name="Gong W."/>
            <person name="Xiao S."/>
            <person name="Wang L."/>
            <person name="Liao Z."/>
            <person name="Chang Y."/>
            <person name="Mo W."/>
            <person name="Hu G."/>
            <person name="Li W."/>
            <person name="Zhao G."/>
            <person name="Zhu H."/>
            <person name="Hu X."/>
            <person name="Ji K."/>
            <person name="Xiang X."/>
            <person name="Song Q."/>
            <person name="Yuan D."/>
            <person name="Jin S."/>
            <person name="Zhang L."/>
        </authorList>
    </citation>
    <scope>NUCLEOTIDE SEQUENCE [LARGE SCALE GENOMIC DNA]</scope>
    <source>
        <strain evidence="1">SQ_2022a</strain>
    </source>
</reference>
<evidence type="ECO:0000313" key="2">
    <source>
        <dbReference type="Proteomes" id="UP001060215"/>
    </source>
</evidence>
<evidence type="ECO:0000313" key="1">
    <source>
        <dbReference type="EMBL" id="KAI8005798.1"/>
    </source>
</evidence>
<dbReference type="EMBL" id="CM045764">
    <property type="protein sequence ID" value="KAI8005798.1"/>
    <property type="molecule type" value="Genomic_DNA"/>
</dbReference>
<name>A0ACC0GYU4_9ERIC</name>
<sequence>MPPVNSKVFLFPQGHAEYAHEKLDSENFPRIPALVLCRVSGIKFLADTDTDEVYAKIRLVPLRNNDSDFDHDDGDHFPTVDYSAEPPVQTILAKDVHGEIWKFRHIYRGIHNGSSSDDRLEQFCESEEACCRDSIVFLRADNGDLCRLELPSKEGIGDGPELPSRWNTVGIVLLLWWASPVRTATRIQWYPGMRFKMAFETEDSSLYAGSWGLYLLFKLMTIRWPNSPWRFSRPSSPLCCVSNKCFIPAGIQEPGMLHFGLSSADFHFNKLHWSVSRDRSATFDHAVQPPRVPIWPPSMDNPK</sequence>
<dbReference type="Proteomes" id="UP001060215">
    <property type="component" value="Chromosome 7"/>
</dbReference>
<accession>A0ACC0GYU4</accession>
<proteinExistence type="predicted"/>
<protein>
    <submittedName>
        <fullName evidence="1">Auxin response factor 16</fullName>
    </submittedName>
</protein>
<comment type="caution">
    <text evidence="1">The sequence shown here is derived from an EMBL/GenBank/DDBJ whole genome shotgun (WGS) entry which is preliminary data.</text>
</comment>
<organism evidence="1 2">
    <name type="scientific">Camellia lanceoleosa</name>
    <dbReference type="NCBI Taxonomy" id="1840588"/>
    <lineage>
        <taxon>Eukaryota</taxon>
        <taxon>Viridiplantae</taxon>
        <taxon>Streptophyta</taxon>
        <taxon>Embryophyta</taxon>
        <taxon>Tracheophyta</taxon>
        <taxon>Spermatophyta</taxon>
        <taxon>Magnoliopsida</taxon>
        <taxon>eudicotyledons</taxon>
        <taxon>Gunneridae</taxon>
        <taxon>Pentapetalae</taxon>
        <taxon>asterids</taxon>
        <taxon>Ericales</taxon>
        <taxon>Theaceae</taxon>
        <taxon>Camellia</taxon>
    </lineage>
</organism>
<keyword evidence="2" id="KW-1185">Reference proteome</keyword>
<gene>
    <name evidence="1" type="ORF">LOK49_LG07G01067</name>
</gene>